<protein>
    <submittedName>
        <fullName evidence="6">ABC-F family ATP-binding cassette domain-containing protein</fullName>
    </submittedName>
</protein>
<name>A0ABZ0ZSD0_9ACTN</name>
<dbReference type="PANTHER" id="PTHR42855:SF1">
    <property type="entry name" value="ABC TRANSPORTER DOMAIN-CONTAINING PROTEIN"/>
    <property type="match status" value="1"/>
</dbReference>
<feature type="coiled-coil region" evidence="3">
    <location>
        <begin position="553"/>
        <end position="604"/>
    </location>
</feature>
<dbReference type="RefSeq" id="WP_322937799.1">
    <property type="nucleotide sequence ID" value="NZ_CP141059.1"/>
</dbReference>
<dbReference type="Pfam" id="PF00005">
    <property type="entry name" value="ABC_tran"/>
    <property type="match status" value="2"/>
</dbReference>
<dbReference type="PROSITE" id="PS00211">
    <property type="entry name" value="ABC_TRANSPORTER_1"/>
    <property type="match status" value="1"/>
</dbReference>
<keyword evidence="7" id="KW-1185">Reference proteome</keyword>
<dbReference type="InterPro" id="IPR051309">
    <property type="entry name" value="ABCF_ATPase"/>
</dbReference>
<dbReference type="EMBL" id="CP141059">
    <property type="protein sequence ID" value="WQQ27202.1"/>
    <property type="molecule type" value="Genomic_DNA"/>
</dbReference>
<evidence type="ECO:0000256" key="2">
    <source>
        <dbReference type="ARBA" id="ARBA00022840"/>
    </source>
</evidence>
<accession>A0ABZ0ZSD0</accession>
<dbReference type="CDD" id="cd03221">
    <property type="entry name" value="ABCF_EF-3"/>
    <property type="match status" value="2"/>
</dbReference>
<proteinExistence type="predicted"/>
<dbReference type="Gene3D" id="3.40.50.300">
    <property type="entry name" value="P-loop containing nucleotide triphosphate hydrolases"/>
    <property type="match status" value="2"/>
</dbReference>
<dbReference type="InterPro" id="IPR003439">
    <property type="entry name" value="ABC_transporter-like_ATP-bd"/>
</dbReference>
<dbReference type="GO" id="GO:0005524">
    <property type="term" value="F:ATP binding"/>
    <property type="evidence" value="ECO:0007669"/>
    <property type="project" value="UniProtKB-KW"/>
</dbReference>
<dbReference type="Pfam" id="PF12848">
    <property type="entry name" value="ABC_tran_Xtn"/>
    <property type="match status" value="1"/>
</dbReference>
<keyword evidence="3" id="KW-0175">Coiled coil</keyword>
<dbReference type="SMART" id="SM00382">
    <property type="entry name" value="AAA"/>
    <property type="match status" value="2"/>
</dbReference>
<evidence type="ECO:0000313" key="7">
    <source>
        <dbReference type="Proteomes" id="UP001327225"/>
    </source>
</evidence>
<organism evidence="6 7">
    <name type="scientific">Nocardioides bizhenqiangii</name>
    <dbReference type="NCBI Taxonomy" id="3095076"/>
    <lineage>
        <taxon>Bacteria</taxon>
        <taxon>Bacillati</taxon>
        <taxon>Actinomycetota</taxon>
        <taxon>Actinomycetes</taxon>
        <taxon>Propionibacteriales</taxon>
        <taxon>Nocardioidaceae</taxon>
        <taxon>Nocardioides</taxon>
    </lineage>
</organism>
<feature type="region of interest" description="Disordered" evidence="4">
    <location>
        <begin position="492"/>
        <end position="547"/>
    </location>
</feature>
<evidence type="ECO:0000259" key="5">
    <source>
        <dbReference type="PROSITE" id="PS50893"/>
    </source>
</evidence>
<dbReference type="PROSITE" id="PS50893">
    <property type="entry name" value="ABC_TRANSPORTER_2"/>
    <property type="match status" value="2"/>
</dbReference>
<keyword evidence="1" id="KW-0547">Nucleotide-binding</keyword>
<evidence type="ECO:0000256" key="1">
    <source>
        <dbReference type="ARBA" id="ARBA00022741"/>
    </source>
</evidence>
<dbReference type="InterPro" id="IPR032781">
    <property type="entry name" value="ABC_tran_Xtn"/>
</dbReference>
<evidence type="ECO:0000256" key="3">
    <source>
        <dbReference type="SAM" id="Coils"/>
    </source>
</evidence>
<dbReference type="PANTHER" id="PTHR42855">
    <property type="entry name" value="ABC TRANSPORTER ATP-BINDING SUBUNIT"/>
    <property type="match status" value="1"/>
</dbReference>
<keyword evidence="2 6" id="KW-0067">ATP-binding</keyword>
<feature type="domain" description="ABC transporter" evidence="5">
    <location>
        <begin position="283"/>
        <end position="501"/>
    </location>
</feature>
<dbReference type="InterPro" id="IPR017871">
    <property type="entry name" value="ABC_transporter-like_CS"/>
</dbReference>
<dbReference type="InterPro" id="IPR003593">
    <property type="entry name" value="AAA+_ATPase"/>
</dbReference>
<sequence length="613" mass="67571">MSNLLNLERVSKSYGVRPLLTDVSLGIGAGERIGIVGRNGDGKTTLLRVMTGEEEPDEGRVSRQRGLPIGYLRQTDDFSDTHTVREVVLGGRSDHEWAADASLREIVTVLLAGVELDRAVAGLSGGERRRCGLAGLLIGDHDLIVLDEPTNHLDVEAVAWLATHLAARPSALVVVTHDRWFLDAVCQQTWEVHDGVVDTYEGGYAAFVLAKAERLRQAAASEVRRQNLVRKELAWLRRGPPARTSKPKFRIDAANVLIEDVPPPRDRLELQRFATQRLGKDVIDIEDVDLARGDRVLLERATWRLGPGDRVGIVGVNGAGKTSVLSLISGELAPQQGRVRRGRTVVLEHLTQALEFDNPEGRVLDTVESIRRVTRTLDGEISASALLERFGFTGDKLTARLGDLSGGERRRFQLLRLLLTEPNVLLLDEPTNDLDIETLNVLEDFLDGWPGTLVVVSHDRYFLERVTDSVWALLGDGQISMLPRGVDEYLERRSSEQQAARNERTASRDEVEQAPRPRDEVATGASKPGDLPLPPQPRVKPGSAEERTARKALARLDKQLVRLAAREAELTEALAAHASDPERLAELGKDLAGLLAEKQAVELEWLEAAEVLE</sequence>
<evidence type="ECO:0000256" key="4">
    <source>
        <dbReference type="SAM" id="MobiDB-lite"/>
    </source>
</evidence>
<dbReference type="SUPFAM" id="SSF52540">
    <property type="entry name" value="P-loop containing nucleoside triphosphate hydrolases"/>
    <property type="match status" value="2"/>
</dbReference>
<feature type="compositionally biased region" description="Basic and acidic residues" evidence="4">
    <location>
        <begin position="492"/>
        <end position="521"/>
    </location>
</feature>
<feature type="domain" description="ABC transporter" evidence="5">
    <location>
        <begin position="5"/>
        <end position="219"/>
    </location>
</feature>
<evidence type="ECO:0000313" key="6">
    <source>
        <dbReference type="EMBL" id="WQQ27202.1"/>
    </source>
</evidence>
<gene>
    <name evidence="6" type="ORF">SHK19_03005</name>
</gene>
<reference evidence="7" key="1">
    <citation type="submission" date="2023-12" db="EMBL/GenBank/DDBJ databases">
        <title>Novel species in genus Nocardioides.</title>
        <authorList>
            <person name="Zhou H."/>
        </authorList>
    </citation>
    <scope>NUCLEOTIDE SEQUENCE [LARGE SCALE GENOMIC DNA]</scope>
    <source>
        <strain evidence="7">HM61</strain>
    </source>
</reference>
<dbReference type="InterPro" id="IPR027417">
    <property type="entry name" value="P-loop_NTPase"/>
</dbReference>
<dbReference type="Proteomes" id="UP001327225">
    <property type="component" value="Chromosome"/>
</dbReference>